<dbReference type="SUPFAM" id="SSF49313">
    <property type="entry name" value="Cadherin-like"/>
    <property type="match status" value="1"/>
</dbReference>
<accession>W1YDW9</accession>
<dbReference type="InterPro" id="IPR015919">
    <property type="entry name" value="Cadherin-like_sf"/>
</dbReference>
<name>W1YDW9_9ZZZZ</name>
<dbReference type="Pfam" id="PF05345">
    <property type="entry name" value="He_PIG"/>
    <property type="match status" value="1"/>
</dbReference>
<feature type="non-terminal residue" evidence="1">
    <location>
        <position position="77"/>
    </location>
</feature>
<dbReference type="AlphaFoldDB" id="W1YDW9"/>
<dbReference type="Gene3D" id="2.60.40.10">
    <property type="entry name" value="Immunoglobulins"/>
    <property type="match status" value="1"/>
</dbReference>
<reference evidence="1" key="1">
    <citation type="submission" date="2013-12" db="EMBL/GenBank/DDBJ databases">
        <title>A Varibaculum cambriense genome reconstructed from a premature infant gut community with otherwise low bacterial novelty that shifts toward anaerobic metabolism during the third week of life.</title>
        <authorList>
            <person name="Brown C.T."/>
            <person name="Sharon I."/>
            <person name="Thomas B.C."/>
            <person name="Castelle C.J."/>
            <person name="Morowitz M.J."/>
            <person name="Banfield J.F."/>
        </authorList>
    </citation>
    <scope>NUCLEOTIDE SEQUENCE</scope>
</reference>
<dbReference type="GO" id="GO:0005509">
    <property type="term" value="F:calcium ion binding"/>
    <property type="evidence" value="ECO:0007669"/>
    <property type="project" value="InterPro"/>
</dbReference>
<sequence length="77" mass="7891">EITPVTVTVEKVPTDGSVKVEGLPDGVSYDPATKQITGTPTTEGVSKVTVTVLGKDGNPVKGADGKPVTETFTFTVT</sequence>
<dbReference type="InterPro" id="IPR013783">
    <property type="entry name" value="Ig-like_fold"/>
</dbReference>
<gene>
    <name evidence="1" type="ORF">Q604_UNBC05527G0001</name>
</gene>
<evidence type="ECO:0000313" key="1">
    <source>
        <dbReference type="EMBL" id="ETJ40571.1"/>
    </source>
</evidence>
<dbReference type="EMBL" id="AZMM01005527">
    <property type="protein sequence ID" value="ETJ40571.1"/>
    <property type="molecule type" value="Genomic_DNA"/>
</dbReference>
<protein>
    <submittedName>
        <fullName evidence="1">Reticulocyte binding protein</fullName>
    </submittedName>
</protein>
<proteinExistence type="predicted"/>
<comment type="caution">
    <text evidence="1">The sequence shown here is derived from an EMBL/GenBank/DDBJ whole genome shotgun (WGS) entry which is preliminary data.</text>
</comment>
<feature type="non-terminal residue" evidence="1">
    <location>
        <position position="1"/>
    </location>
</feature>
<dbReference type="GO" id="GO:0016020">
    <property type="term" value="C:membrane"/>
    <property type="evidence" value="ECO:0007669"/>
    <property type="project" value="InterPro"/>
</dbReference>
<organism evidence="1">
    <name type="scientific">human gut metagenome</name>
    <dbReference type="NCBI Taxonomy" id="408170"/>
    <lineage>
        <taxon>unclassified sequences</taxon>
        <taxon>metagenomes</taxon>
        <taxon>organismal metagenomes</taxon>
    </lineage>
</organism>